<evidence type="ECO:0000313" key="1">
    <source>
        <dbReference type="EMBL" id="AAU90971.1"/>
    </source>
</evidence>
<evidence type="ECO:0000313" key="2">
    <source>
        <dbReference type="Proteomes" id="UP000006821"/>
    </source>
</evidence>
<dbReference type="RefSeq" id="WP_010962129.1">
    <property type="nucleotide sequence ID" value="NC_002977.6"/>
</dbReference>
<protein>
    <submittedName>
        <fullName evidence="1">Uncharacterized protein</fullName>
    </submittedName>
</protein>
<dbReference type="eggNOG" id="COG0640">
    <property type="taxonomic scope" value="Bacteria"/>
</dbReference>
<dbReference type="HOGENOM" id="CLU_176097_1_1_6"/>
<dbReference type="KEGG" id="mca:MCA2935"/>
<dbReference type="GeneID" id="88225103"/>
<accession>Q602X3</accession>
<organism evidence="1 2">
    <name type="scientific">Methylococcus capsulatus (strain ATCC 33009 / NCIMB 11132 / Bath)</name>
    <dbReference type="NCBI Taxonomy" id="243233"/>
    <lineage>
        <taxon>Bacteria</taxon>
        <taxon>Pseudomonadati</taxon>
        <taxon>Pseudomonadota</taxon>
        <taxon>Gammaproteobacteria</taxon>
        <taxon>Methylococcales</taxon>
        <taxon>Methylococcaceae</taxon>
        <taxon>Methylococcus</taxon>
    </lineage>
</organism>
<proteinExistence type="predicted"/>
<dbReference type="EMBL" id="AE017282">
    <property type="protein sequence ID" value="AAU90971.1"/>
    <property type="molecule type" value="Genomic_DNA"/>
</dbReference>
<dbReference type="STRING" id="243233.MCA2935"/>
<dbReference type="AlphaFoldDB" id="Q602X3"/>
<dbReference type="Proteomes" id="UP000006821">
    <property type="component" value="Chromosome"/>
</dbReference>
<name>Q602X3_METCA</name>
<sequence length="98" mass="10800">MNLENFETEQRRLVILRRLIRAPAYTLDQTVLAKALALEGLAVSRDRLKTDLAWLAEQDLIVGQQPGGVWVATLTHRGLDVAKGLTVMPGVARPEPGE</sequence>
<gene>
    <name evidence="1" type="ordered locus">MCA2935</name>
</gene>
<reference evidence="1 2" key="1">
    <citation type="journal article" date="2004" name="PLoS Biol.">
        <title>Genomic insights into methanotrophy: the complete genome sequence of Methylococcus capsulatus (Bath).</title>
        <authorList>
            <person name="Ward N.L."/>
            <person name="Larsen O."/>
            <person name="Sakwa J."/>
            <person name="Bruseth L."/>
            <person name="Khouri H.M."/>
            <person name="Durkin A.S."/>
            <person name="Dimitrov G."/>
            <person name="Jiang L."/>
            <person name="Scanlan D."/>
            <person name="Kang K.H."/>
            <person name="Lewis M.R."/>
            <person name="Nelson K.E."/>
            <person name="Methe B.A."/>
            <person name="Wu M."/>
            <person name="Heidelberg J.F."/>
            <person name="Paulsen I.T."/>
            <person name="Fouts D.E."/>
            <person name="Ravel J."/>
            <person name="Tettelin H."/>
            <person name="Ren Q."/>
            <person name="Read T.D."/>
            <person name="DeBoy R.T."/>
            <person name="Seshadri R."/>
            <person name="Salzberg S.L."/>
            <person name="Jensen H.B."/>
            <person name="Birkeland N.K."/>
            <person name="Nelson W.C."/>
            <person name="Dodson R.J."/>
            <person name="Grindhaug S.H."/>
            <person name="Holt I.E."/>
            <person name="Eidhammer I."/>
            <person name="Jonasen I."/>
            <person name="Vanaken S."/>
            <person name="Utterback T.R."/>
            <person name="Feldblyum T.V."/>
            <person name="Fraser C.M."/>
            <person name="Lillehaug J.R."/>
            <person name="Eisen J.A."/>
        </authorList>
    </citation>
    <scope>NUCLEOTIDE SEQUENCE [LARGE SCALE GENOMIC DNA]</scope>
    <source>
        <strain evidence="2">ATCC 33009 / NCIMB 11132 / Bath</strain>
    </source>
</reference>